<dbReference type="AlphaFoldDB" id="A4G7C8"/>
<keyword evidence="2" id="KW-1185">Reference proteome</keyword>
<sequence>MDIKDILASVIEAASQQRQERAPLSYAKSAPVMTGYTTKLDPLREMAFQGWVQKNNVPFDPSANADYDMRGFYKAQVDGSPVASSGINENDGRMHFTDYFKTPAHQSFSAESKWATNGAPRWNEVDQLALPSGKIVFDERNRK</sequence>
<reference evidence="1 2" key="1">
    <citation type="journal article" date="2007" name="PLoS Genet.">
        <title>A tale of two oxidation states: bacterial colonization of arsenic-rich environments.</title>
        <authorList>
            <person name="Muller D."/>
            <person name="Medigue C."/>
            <person name="Koechler S."/>
            <person name="Barbe V."/>
            <person name="Barakat M."/>
            <person name="Talla E."/>
            <person name="Bonnefoy V."/>
            <person name="Krin E."/>
            <person name="Arsene-Ploetze F."/>
            <person name="Carapito C."/>
            <person name="Chandler M."/>
            <person name="Cournoyer B."/>
            <person name="Cruveiller S."/>
            <person name="Dossat C."/>
            <person name="Duval S."/>
            <person name="Heymann M."/>
            <person name="Leize E."/>
            <person name="Lieutaud A."/>
            <person name="Lievremont D."/>
            <person name="Makita Y."/>
            <person name="Mangenot S."/>
            <person name="Nitschke W."/>
            <person name="Ortet P."/>
            <person name="Perdrial N."/>
            <person name="Schoepp B."/>
            <person name="Siguier N."/>
            <person name="Simeonova D.D."/>
            <person name="Rouy Z."/>
            <person name="Segurens B."/>
            <person name="Turlin E."/>
            <person name="Vallenet D."/>
            <person name="Van Dorsselaer A."/>
            <person name="Weiss S."/>
            <person name="Weissenbach J."/>
            <person name="Lett M.C."/>
            <person name="Danchin A."/>
            <person name="Bertin P.N."/>
        </authorList>
    </citation>
    <scope>NUCLEOTIDE SEQUENCE [LARGE SCALE GENOMIC DNA]</scope>
    <source>
        <strain evidence="2">ULPAs1</strain>
    </source>
</reference>
<name>A4G7C8_HERAR</name>
<dbReference type="KEGG" id="har:HEAR2282"/>
<evidence type="ECO:0000313" key="1">
    <source>
        <dbReference type="EMBL" id="CAL62415.1"/>
    </source>
</evidence>
<dbReference type="Proteomes" id="UP000006697">
    <property type="component" value="Chromosome"/>
</dbReference>
<organism evidence="1 2">
    <name type="scientific">Herminiimonas arsenicoxydans</name>
    <dbReference type="NCBI Taxonomy" id="204773"/>
    <lineage>
        <taxon>Bacteria</taxon>
        <taxon>Pseudomonadati</taxon>
        <taxon>Pseudomonadota</taxon>
        <taxon>Betaproteobacteria</taxon>
        <taxon>Burkholderiales</taxon>
        <taxon>Oxalobacteraceae</taxon>
        <taxon>Herminiimonas</taxon>
    </lineage>
</organism>
<protein>
    <submittedName>
        <fullName evidence="1">Uncharacterized protein</fullName>
    </submittedName>
</protein>
<gene>
    <name evidence="1" type="ordered locus">HEAR2282</name>
</gene>
<dbReference type="HOGENOM" id="CLU_1803545_0_0_4"/>
<dbReference type="EMBL" id="CU207211">
    <property type="protein sequence ID" value="CAL62415.1"/>
    <property type="molecule type" value="Genomic_DNA"/>
</dbReference>
<dbReference type="STRING" id="204773.HEAR2282"/>
<dbReference type="OrthoDB" id="9256298at2"/>
<accession>A4G7C8</accession>
<proteinExistence type="predicted"/>
<evidence type="ECO:0000313" key="2">
    <source>
        <dbReference type="Proteomes" id="UP000006697"/>
    </source>
</evidence>